<keyword evidence="2" id="KW-1185">Reference proteome</keyword>
<accession>A0ACC4D6K1</accession>
<name>A0ACC4D6K1_POPAL</name>
<proteinExistence type="predicted"/>
<reference evidence="1 2" key="1">
    <citation type="journal article" date="2024" name="Plant Biotechnol. J.">
        <title>Genome and CRISPR/Cas9 system of a widespread forest tree (Populus alba) in the world.</title>
        <authorList>
            <person name="Liu Y.J."/>
            <person name="Jiang P.F."/>
            <person name="Han X.M."/>
            <person name="Li X.Y."/>
            <person name="Wang H.M."/>
            <person name="Wang Y.J."/>
            <person name="Wang X.X."/>
            <person name="Zeng Q.Y."/>
        </authorList>
    </citation>
    <scope>NUCLEOTIDE SEQUENCE [LARGE SCALE GENOMIC DNA]</scope>
    <source>
        <strain evidence="2">cv. PAL-ZL1</strain>
    </source>
</reference>
<dbReference type="EMBL" id="RCHU02000001">
    <property type="protein sequence ID" value="KAL3612615.1"/>
    <property type="molecule type" value="Genomic_DNA"/>
</dbReference>
<sequence>MLVMVMVLVLVVKCVLMFDVLFLMMLVLIDNVNDEEEEDQDYIPSDEKGFDFVNEFEDDWIDNLLRDGSTRKTVYDALD</sequence>
<comment type="caution">
    <text evidence="1">The sequence shown here is derived from an EMBL/GenBank/DDBJ whole genome shotgun (WGS) entry which is preliminary data.</text>
</comment>
<organism evidence="1 2">
    <name type="scientific">Populus alba</name>
    <name type="common">White poplar</name>
    <dbReference type="NCBI Taxonomy" id="43335"/>
    <lineage>
        <taxon>Eukaryota</taxon>
        <taxon>Viridiplantae</taxon>
        <taxon>Streptophyta</taxon>
        <taxon>Embryophyta</taxon>
        <taxon>Tracheophyta</taxon>
        <taxon>Spermatophyta</taxon>
        <taxon>Magnoliopsida</taxon>
        <taxon>eudicotyledons</taxon>
        <taxon>Gunneridae</taxon>
        <taxon>Pentapetalae</taxon>
        <taxon>rosids</taxon>
        <taxon>fabids</taxon>
        <taxon>Malpighiales</taxon>
        <taxon>Salicaceae</taxon>
        <taxon>Saliceae</taxon>
        <taxon>Populus</taxon>
    </lineage>
</organism>
<protein>
    <submittedName>
        <fullName evidence="1">Uncharacterized protein</fullName>
    </submittedName>
</protein>
<evidence type="ECO:0000313" key="2">
    <source>
        <dbReference type="Proteomes" id="UP000309997"/>
    </source>
</evidence>
<gene>
    <name evidence="1" type="ORF">D5086_003635</name>
</gene>
<evidence type="ECO:0000313" key="1">
    <source>
        <dbReference type="EMBL" id="KAL3612615.1"/>
    </source>
</evidence>
<dbReference type="Proteomes" id="UP000309997">
    <property type="component" value="Unassembled WGS sequence"/>
</dbReference>